<keyword evidence="1" id="KW-0812">Transmembrane</keyword>
<feature type="transmembrane region" description="Helical" evidence="1">
    <location>
        <begin position="6"/>
        <end position="26"/>
    </location>
</feature>
<reference evidence="2 3" key="1">
    <citation type="journal article" date="2020" name="Microbiome">
        <title>Single-cell genomics of uncultured bacteria reveals dietary fiber responders in the mouse gut microbiota.</title>
        <authorList>
            <person name="Chijiiwa R."/>
            <person name="Hosokawa M."/>
            <person name="Kogawa M."/>
            <person name="Nishikawa Y."/>
            <person name="Ide K."/>
            <person name="Sakanashi C."/>
            <person name="Takahashi K."/>
            <person name="Takeyama H."/>
        </authorList>
    </citation>
    <scope>NUCLEOTIDE SEQUENCE [LARGE SCALE GENOMIC DNA]</scope>
    <source>
        <strain evidence="2">IMSAGC_001</strain>
    </source>
</reference>
<keyword evidence="1" id="KW-0472">Membrane</keyword>
<keyword evidence="1" id="KW-1133">Transmembrane helix</keyword>
<gene>
    <name evidence="2" type="ORF">IMSAGC001_02940</name>
</gene>
<protein>
    <submittedName>
        <fullName evidence="2">Uncharacterized protein</fullName>
    </submittedName>
</protein>
<evidence type="ECO:0000313" key="2">
    <source>
        <dbReference type="EMBL" id="GFH87514.1"/>
    </source>
</evidence>
<proteinExistence type="predicted"/>
<evidence type="ECO:0000256" key="1">
    <source>
        <dbReference type="SAM" id="Phobius"/>
    </source>
</evidence>
<evidence type="ECO:0000313" key="3">
    <source>
        <dbReference type="Proteomes" id="UP000491181"/>
    </source>
</evidence>
<name>A0A7J0A543_9BACE</name>
<organism evidence="2 3">
    <name type="scientific">Bacteroides acidifaciens</name>
    <dbReference type="NCBI Taxonomy" id="85831"/>
    <lineage>
        <taxon>Bacteria</taxon>
        <taxon>Pseudomonadati</taxon>
        <taxon>Bacteroidota</taxon>
        <taxon>Bacteroidia</taxon>
        <taxon>Bacteroidales</taxon>
        <taxon>Bacteroidaceae</taxon>
        <taxon>Bacteroides</taxon>
    </lineage>
</organism>
<comment type="caution">
    <text evidence="2">The sequence shown here is derived from an EMBL/GenBank/DDBJ whole genome shotgun (WGS) entry which is preliminary data.</text>
</comment>
<dbReference type="Proteomes" id="UP000491181">
    <property type="component" value="Unassembled WGS sequence"/>
</dbReference>
<dbReference type="AlphaFoldDB" id="A0A7J0A543"/>
<accession>A0A7J0A543</accession>
<dbReference type="EMBL" id="BLLS01000099">
    <property type="protein sequence ID" value="GFH87514.1"/>
    <property type="molecule type" value="Genomic_DNA"/>
</dbReference>
<sequence>MLLIEGIYGLLCIPFFIVIWIEMIGAKGRNFCVLKLML</sequence>